<dbReference type="AlphaFoldDB" id="A0AAE1DAB6"/>
<keyword evidence="4" id="KW-1185">Reference proteome</keyword>
<evidence type="ECO:0000313" key="3">
    <source>
        <dbReference type="EMBL" id="KAK3763171.1"/>
    </source>
</evidence>
<reference evidence="3" key="1">
    <citation type="journal article" date="2023" name="G3 (Bethesda)">
        <title>A reference genome for the long-term kleptoplast-retaining sea slug Elysia crispata morphotype clarki.</title>
        <authorList>
            <person name="Eastman K.E."/>
            <person name="Pendleton A.L."/>
            <person name="Shaikh M.A."/>
            <person name="Suttiyut T."/>
            <person name="Ogas R."/>
            <person name="Tomko P."/>
            <person name="Gavelis G."/>
            <person name="Widhalm J.R."/>
            <person name="Wisecaver J.H."/>
        </authorList>
    </citation>
    <scope>NUCLEOTIDE SEQUENCE</scope>
    <source>
        <strain evidence="3">ECLA1</strain>
    </source>
</reference>
<feature type="coiled-coil region" evidence="1">
    <location>
        <begin position="35"/>
        <end position="62"/>
    </location>
</feature>
<accession>A0AAE1DAB6</accession>
<keyword evidence="1" id="KW-0175">Coiled coil</keyword>
<evidence type="ECO:0000256" key="2">
    <source>
        <dbReference type="SAM" id="MobiDB-lite"/>
    </source>
</evidence>
<name>A0AAE1DAB6_9GAST</name>
<evidence type="ECO:0000313" key="4">
    <source>
        <dbReference type="Proteomes" id="UP001283361"/>
    </source>
</evidence>
<feature type="region of interest" description="Disordered" evidence="2">
    <location>
        <begin position="102"/>
        <end position="128"/>
    </location>
</feature>
<comment type="caution">
    <text evidence="3">The sequence shown here is derived from an EMBL/GenBank/DDBJ whole genome shotgun (WGS) entry which is preliminary data.</text>
</comment>
<evidence type="ECO:0000256" key="1">
    <source>
        <dbReference type="SAM" id="Coils"/>
    </source>
</evidence>
<organism evidence="3 4">
    <name type="scientific">Elysia crispata</name>
    <name type="common">lettuce slug</name>
    <dbReference type="NCBI Taxonomy" id="231223"/>
    <lineage>
        <taxon>Eukaryota</taxon>
        <taxon>Metazoa</taxon>
        <taxon>Spiralia</taxon>
        <taxon>Lophotrochozoa</taxon>
        <taxon>Mollusca</taxon>
        <taxon>Gastropoda</taxon>
        <taxon>Heterobranchia</taxon>
        <taxon>Euthyneura</taxon>
        <taxon>Panpulmonata</taxon>
        <taxon>Sacoglossa</taxon>
        <taxon>Placobranchoidea</taxon>
        <taxon>Plakobranchidae</taxon>
        <taxon>Elysia</taxon>
    </lineage>
</organism>
<proteinExistence type="predicted"/>
<gene>
    <name evidence="3" type="ORF">RRG08_035853</name>
</gene>
<protein>
    <submittedName>
        <fullName evidence="3">Uncharacterized protein</fullName>
    </submittedName>
</protein>
<sequence>MRVLNTIHFSEALVSTVLGPCAVGQGTAVFKVKTVVSLSADANDKKEKKRNAKRNENKQTDQFVEVNLFRIEGLNAILIGLPLRCVRTLRHLLPAHVRLTGSGSSTMAAGRGERVVGGAGSSSKRPLL</sequence>
<dbReference type="Proteomes" id="UP001283361">
    <property type="component" value="Unassembled WGS sequence"/>
</dbReference>
<dbReference type="EMBL" id="JAWDGP010004592">
    <property type="protein sequence ID" value="KAK3763171.1"/>
    <property type="molecule type" value="Genomic_DNA"/>
</dbReference>